<sequence>MYDTDDDDDQEEEQQPDSLEVDYAVDEPAKDRIRVRIRVDDLRSRKRVSFARIAPQIVREASNAII</sequence>
<proteinExistence type="predicted"/>
<evidence type="ECO:0000313" key="2">
    <source>
        <dbReference type="EMBL" id="VDP93900.1"/>
    </source>
</evidence>
<dbReference type="WBParaSite" id="ECPE_0001667101-mRNA-1">
    <property type="protein sequence ID" value="ECPE_0001667101-mRNA-1"/>
    <property type="gene ID" value="ECPE_0001667101"/>
</dbReference>
<keyword evidence="3" id="KW-1185">Reference proteome</keyword>
<accession>A0A183BBP3</accession>
<evidence type="ECO:0000256" key="1">
    <source>
        <dbReference type="SAM" id="MobiDB-lite"/>
    </source>
</evidence>
<protein>
    <submittedName>
        <fullName evidence="4">Kinesin motor domain-containing protein</fullName>
    </submittedName>
</protein>
<name>A0A183BBP3_9TREM</name>
<gene>
    <name evidence="2" type="ORF">ECPE_LOCUS16628</name>
</gene>
<feature type="region of interest" description="Disordered" evidence="1">
    <location>
        <begin position="1"/>
        <end position="25"/>
    </location>
</feature>
<reference evidence="4" key="1">
    <citation type="submission" date="2016-06" db="UniProtKB">
        <authorList>
            <consortium name="WormBaseParasite"/>
        </authorList>
    </citation>
    <scope>IDENTIFICATION</scope>
</reference>
<evidence type="ECO:0000313" key="4">
    <source>
        <dbReference type="WBParaSite" id="ECPE_0001667101-mRNA-1"/>
    </source>
</evidence>
<dbReference type="Proteomes" id="UP000272942">
    <property type="component" value="Unassembled WGS sequence"/>
</dbReference>
<dbReference type="EMBL" id="UZAN01065166">
    <property type="protein sequence ID" value="VDP93900.1"/>
    <property type="molecule type" value="Genomic_DNA"/>
</dbReference>
<evidence type="ECO:0000313" key="3">
    <source>
        <dbReference type="Proteomes" id="UP000272942"/>
    </source>
</evidence>
<reference evidence="2 3" key="2">
    <citation type="submission" date="2018-11" db="EMBL/GenBank/DDBJ databases">
        <authorList>
            <consortium name="Pathogen Informatics"/>
        </authorList>
    </citation>
    <scope>NUCLEOTIDE SEQUENCE [LARGE SCALE GENOMIC DNA]</scope>
    <source>
        <strain evidence="2 3">Egypt</strain>
    </source>
</reference>
<organism evidence="4">
    <name type="scientific">Echinostoma caproni</name>
    <dbReference type="NCBI Taxonomy" id="27848"/>
    <lineage>
        <taxon>Eukaryota</taxon>
        <taxon>Metazoa</taxon>
        <taxon>Spiralia</taxon>
        <taxon>Lophotrochozoa</taxon>
        <taxon>Platyhelminthes</taxon>
        <taxon>Trematoda</taxon>
        <taxon>Digenea</taxon>
        <taxon>Plagiorchiida</taxon>
        <taxon>Echinostomata</taxon>
        <taxon>Echinostomatoidea</taxon>
        <taxon>Echinostomatidae</taxon>
        <taxon>Echinostoma</taxon>
    </lineage>
</organism>
<dbReference type="AlphaFoldDB" id="A0A183BBP3"/>